<organism evidence="7 8">
    <name type="scientific">Gymnopus androsaceus JB14</name>
    <dbReference type="NCBI Taxonomy" id="1447944"/>
    <lineage>
        <taxon>Eukaryota</taxon>
        <taxon>Fungi</taxon>
        <taxon>Dikarya</taxon>
        <taxon>Basidiomycota</taxon>
        <taxon>Agaricomycotina</taxon>
        <taxon>Agaricomycetes</taxon>
        <taxon>Agaricomycetidae</taxon>
        <taxon>Agaricales</taxon>
        <taxon>Marasmiineae</taxon>
        <taxon>Omphalotaceae</taxon>
        <taxon>Gymnopus</taxon>
    </lineage>
</organism>
<reference evidence="7" key="1">
    <citation type="journal article" date="2019" name="Environ. Microbiol.">
        <title>Fungal ecological strategies reflected in gene transcription - a case study of two litter decomposers.</title>
        <authorList>
            <person name="Barbi F."/>
            <person name="Kohler A."/>
            <person name="Barry K."/>
            <person name="Baskaran P."/>
            <person name="Daum C."/>
            <person name="Fauchery L."/>
            <person name="Ihrmark K."/>
            <person name="Kuo A."/>
            <person name="LaButti K."/>
            <person name="Lipzen A."/>
            <person name="Morin E."/>
            <person name="Grigoriev I.V."/>
            <person name="Henrissat B."/>
            <person name="Lindahl B."/>
            <person name="Martin F."/>
        </authorList>
    </citation>
    <scope>NUCLEOTIDE SEQUENCE</scope>
    <source>
        <strain evidence="7">JB14</strain>
    </source>
</reference>
<evidence type="ECO:0000256" key="3">
    <source>
        <dbReference type="ARBA" id="ARBA00022989"/>
    </source>
</evidence>
<feature type="region of interest" description="Disordered" evidence="5">
    <location>
        <begin position="329"/>
        <end position="432"/>
    </location>
</feature>
<feature type="compositionally biased region" description="Low complexity" evidence="5">
    <location>
        <begin position="13"/>
        <end position="81"/>
    </location>
</feature>
<dbReference type="OrthoDB" id="3068832at2759"/>
<evidence type="ECO:0000256" key="4">
    <source>
        <dbReference type="ARBA" id="ARBA00023136"/>
    </source>
</evidence>
<name>A0A6A4HWD7_9AGAR</name>
<dbReference type="GO" id="GO:0016020">
    <property type="term" value="C:membrane"/>
    <property type="evidence" value="ECO:0007669"/>
    <property type="project" value="UniProtKB-SubCell"/>
</dbReference>
<feature type="region of interest" description="Disordered" evidence="5">
    <location>
        <begin position="1"/>
        <end position="81"/>
    </location>
</feature>
<feature type="compositionally biased region" description="Polar residues" evidence="5">
    <location>
        <begin position="330"/>
        <end position="355"/>
    </location>
</feature>
<dbReference type="PANTHER" id="PTHR15549:SF26">
    <property type="entry name" value="AXIAL BUDDING PATTERN PROTEIN 2-RELATED"/>
    <property type="match status" value="1"/>
</dbReference>
<accession>A0A6A4HWD7</accession>
<keyword evidence="3 6" id="KW-1133">Transmembrane helix</keyword>
<dbReference type="InterPro" id="IPR051694">
    <property type="entry name" value="Immunoregulatory_rcpt-like"/>
</dbReference>
<dbReference type="GO" id="GO:0071944">
    <property type="term" value="C:cell periphery"/>
    <property type="evidence" value="ECO:0007669"/>
    <property type="project" value="UniProtKB-ARBA"/>
</dbReference>
<feature type="compositionally biased region" description="Polar residues" evidence="5">
    <location>
        <begin position="377"/>
        <end position="387"/>
    </location>
</feature>
<feature type="transmembrane region" description="Helical" evidence="6">
    <location>
        <begin position="132"/>
        <end position="156"/>
    </location>
</feature>
<sequence>MSILSSILDPGGSTTALTSASTSTDASSTSTTPATTTVPTTSATTTSTSSSPSLTSTSTSSSTSPTSTSSTTTSSSSSSLTTSAPLPLPLHLLLIPITSVLTSTNVVNSVTPTESATSGSGSSSSFLQNKGAVAGTFTVVGIVGAVIIIWAITYLVRRRRANKYDRESEEAAAEAANATAPVFLDDDDRPTYGNRYLDAGGGYGGYEGGGNYTGPVPSASSHGTYAQPAMAVGSNENYPMAEFGSSQYPGNSPYPAFMTPGAAPQHNNYFDYGYAGAEGHSSPPMNATRPLSGAHSIPEIPEHYDGGDGAGAVGMSMAYGGMHPSLGRGYSTTDLSRNKSQGSRSLVDGYNTNHPPSYERTRLCRSHSQRIPGFSGMRSSAAPSRRSTIAYDEAPALPNPFTRNIETEDGTDDESDEGEHPQKKVLKVCSPD</sequence>
<evidence type="ECO:0000256" key="5">
    <source>
        <dbReference type="SAM" id="MobiDB-lite"/>
    </source>
</evidence>
<dbReference type="PANTHER" id="PTHR15549">
    <property type="entry name" value="PAIRED IMMUNOGLOBULIN-LIKE TYPE 2 RECEPTOR"/>
    <property type="match status" value="1"/>
</dbReference>
<keyword evidence="4 6" id="KW-0472">Membrane</keyword>
<proteinExistence type="predicted"/>
<feature type="compositionally biased region" description="Acidic residues" evidence="5">
    <location>
        <begin position="407"/>
        <end position="417"/>
    </location>
</feature>
<dbReference type="AlphaFoldDB" id="A0A6A4HWD7"/>
<evidence type="ECO:0000256" key="6">
    <source>
        <dbReference type="SAM" id="Phobius"/>
    </source>
</evidence>
<dbReference type="Proteomes" id="UP000799118">
    <property type="component" value="Unassembled WGS sequence"/>
</dbReference>
<gene>
    <name evidence="7" type="ORF">BT96DRAFT_918690</name>
</gene>
<feature type="region of interest" description="Disordered" evidence="5">
    <location>
        <begin position="287"/>
        <end position="308"/>
    </location>
</feature>
<comment type="subcellular location">
    <subcellularLocation>
        <location evidence="1">Membrane</location>
        <topology evidence="1">Single-pass membrane protein</topology>
    </subcellularLocation>
</comment>
<dbReference type="EMBL" id="ML769444">
    <property type="protein sequence ID" value="KAE9401548.1"/>
    <property type="molecule type" value="Genomic_DNA"/>
</dbReference>
<protein>
    <recommendedName>
        <fullName evidence="9">REJ domain-containing protein</fullName>
    </recommendedName>
</protein>
<evidence type="ECO:0000313" key="7">
    <source>
        <dbReference type="EMBL" id="KAE9401548.1"/>
    </source>
</evidence>
<evidence type="ECO:0008006" key="9">
    <source>
        <dbReference type="Google" id="ProtNLM"/>
    </source>
</evidence>
<evidence type="ECO:0000256" key="2">
    <source>
        <dbReference type="ARBA" id="ARBA00022692"/>
    </source>
</evidence>
<keyword evidence="2 6" id="KW-0812">Transmembrane</keyword>
<evidence type="ECO:0000313" key="8">
    <source>
        <dbReference type="Proteomes" id="UP000799118"/>
    </source>
</evidence>
<evidence type="ECO:0000256" key="1">
    <source>
        <dbReference type="ARBA" id="ARBA00004167"/>
    </source>
</evidence>
<keyword evidence="8" id="KW-1185">Reference proteome</keyword>